<feature type="transmembrane region" description="Helical" evidence="9">
    <location>
        <begin position="359"/>
        <end position="382"/>
    </location>
</feature>
<name>A0A4Y9QVB7_9MICO</name>
<evidence type="ECO:0000256" key="4">
    <source>
        <dbReference type="ARBA" id="ARBA00022692"/>
    </source>
</evidence>
<evidence type="ECO:0000256" key="7">
    <source>
        <dbReference type="ARBA" id="ARBA00024033"/>
    </source>
</evidence>
<feature type="transmembrane region" description="Helical" evidence="9">
    <location>
        <begin position="174"/>
        <end position="198"/>
    </location>
</feature>
<feature type="region of interest" description="Disordered" evidence="8">
    <location>
        <begin position="423"/>
        <end position="474"/>
    </location>
</feature>
<evidence type="ECO:0000313" key="10">
    <source>
        <dbReference type="EMBL" id="TFV96439.1"/>
    </source>
</evidence>
<feature type="transmembrane region" description="Helical" evidence="9">
    <location>
        <begin position="310"/>
        <end position="330"/>
    </location>
</feature>
<sequence>MSAMAGIPASVAPPAPESTLRRALGNRLALWAAFVLVHAELVWLALTGPGLPLGDVTLVYTTWMKTADLSGYVVGIDGPFVYPILAILPMELAALFGFDLYVYTWLGLIVLLNAVGFAVLIGLRRGAVARVVPAWWWLGFLLLLGPIAVGRIDAVTVPIALVAVLLVAGRPRLASVLLAIATWIKIWPAAVIAALLIASRERARILVAAAGTSVLIVVICLVLGSGWNVFSFITEQTGRGLQIESPVSTIWMWQAAAGSPTSRVYYDHDILTYQVTGQGTEFASAMMTPLLVLVVGVIVAIGIRAQLQRAPFVALFPPLALALVTAFIVVNKVGSPQFICWLAVPIVIGLVYRGRRYAVPAIMALVLAGLTQLIYPFFYGWLLVAHPLAVALLTLRNLLEVALLLWAVVMVWRSGSHAEVALDDEAASDAEGESDAVGEAEADGDPDGGLDAASGAASGAEVWKSGSRSPDAAD</sequence>
<keyword evidence="5 9" id="KW-1133">Transmembrane helix</keyword>
<accession>A0A4Y9QVB7</accession>
<feature type="transmembrane region" description="Helical" evidence="9">
    <location>
        <begin position="336"/>
        <end position="352"/>
    </location>
</feature>
<evidence type="ECO:0000256" key="3">
    <source>
        <dbReference type="ARBA" id="ARBA00022679"/>
    </source>
</evidence>
<keyword evidence="4 9" id="KW-0812">Transmembrane</keyword>
<dbReference type="GO" id="GO:0005886">
    <property type="term" value="C:plasma membrane"/>
    <property type="evidence" value="ECO:0007669"/>
    <property type="project" value="UniProtKB-SubCell"/>
</dbReference>
<feature type="transmembrane region" description="Helical" evidence="9">
    <location>
        <begin position="100"/>
        <end position="123"/>
    </location>
</feature>
<feature type="compositionally biased region" description="Low complexity" evidence="8">
    <location>
        <begin position="449"/>
        <end position="461"/>
    </location>
</feature>
<feature type="transmembrane region" description="Helical" evidence="9">
    <location>
        <begin position="282"/>
        <end position="303"/>
    </location>
</feature>
<reference evidence="10 11" key="1">
    <citation type="journal article" date="2018" name="J. Microbiol.">
        <title>Leifsonia flava sp. nov., a novel actinobacterium isolated from the rhizosphere of Aquilegia viridiflora.</title>
        <authorList>
            <person name="Cai Y."/>
            <person name="Tao W.Z."/>
            <person name="Ma Y.J."/>
            <person name="Cheng J."/>
            <person name="Zhang M.Y."/>
            <person name="Zhang Y.X."/>
        </authorList>
    </citation>
    <scope>NUCLEOTIDE SEQUENCE [LARGE SCALE GENOMIC DNA]</scope>
    <source>
        <strain evidence="10 11">SYP-B2174</strain>
    </source>
</reference>
<comment type="subcellular location">
    <subcellularLocation>
        <location evidence="1">Cell membrane</location>
        <topology evidence="1">Multi-pass membrane protein</topology>
    </subcellularLocation>
</comment>
<evidence type="ECO:0000256" key="8">
    <source>
        <dbReference type="SAM" id="MobiDB-lite"/>
    </source>
</evidence>
<evidence type="ECO:0000256" key="9">
    <source>
        <dbReference type="SAM" id="Phobius"/>
    </source>
</evidence>
<dbReference type="GO" id="GO:0016758">
    <property type="term" value="F:hexosyltransferase activity"/>
    <property type="evidence" value="ECO:0007669"/>
    <property type="project" value="InterPro"/>
</dbReference>
<comment type="caution">
    <text evidence="10">The sequence shown here is derived from an EMBL/GenBank/DDBJ whole genome shotgun (WGS) entry which is preliminary data.</text>
</comment>
<dbReference type="Proteomes" id="UP000298127">
    <property type="component" value="Unassembled WGS sequence"/>
</dbReference>
<comment type="similarity">
    <text evidence="7">Belongs to the glycosyltransferase 87 family.</text>
</comment>
<dbReference type="Pfam" id="PF09594">
    <property type="entry name" value="GT87"/>
    <property type="match status" value="1"/>
</dbReference>
<feature type="transmembrane region" description="Helical" evidence="9">
    <location>
        <begin position="388"/>
        <end position="412"/>
    </location>
</feature>
<evidence type="ECO:0000256" key="5">
    <source>
        <dbReference type="ARBA" id="ARBA00022989"/>
    </source>
</evidence>
<dbReference type="EMBL" id="SPQZ01000005">
    <property type="protein sequence ID" value="TFV96439.1"/>
    <property type="molecule type" value="Genomic_DNA"/>
</dbReference>
<evidence type="ECO:0000256" key="6">
    <source>
        <dbReference type="ARBA" id="ARBA00023136"/>
    </source>
</evidence>
<keyword evidence="2" id="KW-1003">Cell membrane</keyword>
<evidence type="ECO:0000256" key="1">
    <source>
        <dbReference type="ARBA" id="ARBA00004651"/>
    </source>
</evidence>
<dbReference type="AlphaFoldDB" id="A0A4Y9QVB7"/>
<dbReference type="InterPro" id="IPR018584">
    <property type="entry name" value="GT87"/>
</dbReference>
<evidence type="ECO:0000256" key="2">
    <source>
        <dbReference type="ARBA" id="ARBA00022475"/>
    </source>
</evidence>
<keyword evidence="11" id="KW-1185">Reference proteome</keyword>
<feature type="compositionally biased region" description="Acidic residues" evidence="8">
    <location>
        <begin position="423"/>
        <end position="448"/>
    </location>
</feature>
<proteinExistence type="inferred from homology"/>
<gene>
    <name evidence="10" type="ORF">E4M00_14075</name>
</gene>
<keyword evidence="3" id="KW-0808">Transferase</keyword>
<protein>
    <submittedName>
        <fullName evidence="10">DUF2029 domain-containing protein</fullName>
    </submittedName>
</protein>
<evidence type="ECO:0000313" key="11">
    <source>
        <dbReference type="Proteomes" id="UP000298127"/>
    </source>
</evidence>
<feature type="transmembrane region" description="Helical" evidence="9">
    <location>
        <begin position="135"/>
        <end position="168"/>
    </location>
</feature>
<keyword evidence="6 9" id="KW-0472">Membrane</keyword>
<organism evidence="10 11">
    <name type="scientific">Orlajensenia leifsoniae</name>
    <dbReference type="NCBI Taxonomy" id="2561933"/>
    <lineage>
        <taxon>Bacteria</taxon>
        <taxon>Bacillati</taxon>
        <taxon>Actinomycetota</taxon>
        <taxon>Actinomycetes</taxon>
        <taxon>Micrococcales</taxon>
        <taxon>Microbacteriaceae</taxon>
        <taxon>Orlajensenia</taxon>
    </lineage>
</organism>
<feature type="transmembrane region" description="Helical" evidence="9">
    <location>
        <begin position="205"/>
        <end position="227"/>
    </location>
</feature>